<keyword evidence="2" id="KW-1185">Reference proteome</keyword>
<proteinExistence type="predicted"/>
<reference evidence="1 2" key="1">
    <citation type="journal article" date="2018" name="Front. Plant Sci.">
        <title>Red Clover (Trifolium pratense) and Zigzag Clover (T. medium) - A Picture of Genomic Similarities and Differences.</title>
        <authorList>
            <person name="Dluhosova J."/>
            <person name="Istvanek J."/>
            <person name="Nedelnik J."/>
            <person name="Repkova J."/>
        </authorList>
    </citation>
    <scope>NUCLEOTIDE SEQUENCE [LARGE SCALE GENOMIC DNA]</scope>
    <source>
        <strain evidence="2">cv. 10/8</strain>
        <tissue evidence="1">Leaf</tissue>
    </source>
</reference>
<protein>
    <submittedName>
        <fullName evidence="1">Uncharacterized protein</fullName>
    </submittedName>
</protein>
<evidence type="ECO:0000313" key="2">
    <source>
        <dbReference type="Proteomes" id="UP000265520"/>
    </source>
</evidence>
<organism evidence="1 2">
    <name type="scientific">Trifolium medium</name>
    <dbReference type="NCBI Taxonomy" id="97028"/>
    <lineage>
        <taxon>Eukaryota</taxon>
        <taxon>Viridiplantae</taxon>
        <taxon>Streptophyta</taxon>
        <taxon>Embryophyta</taxon>
        <taxon>Tracheophyta</taxon>
        <taxon>Spermatophyta</taxon>
        <taxon>Magnoliopsida</taxon>
        <taxon>eudicotyledons</taxon>
        <taxon>Gunneridae</taxon>
        <taxon>Pentapetalae</taxon>
        <taxon>rosids</taxon>
        <taxon>fabids</taxon>
        <taxon>Fabales</taxon>
        <taxon>Fabaceae</taxon>
        <taxon>Papilionoideae</taxon>
        <taxon>50 kb inversion clade</taxon>
        <taxon>NPAAA clade</taxon>
        <taxon>Hologalegina</taxon>
        <taxon>IRL clade</taxon>
        <taxon>Trifolieae</taxon>
        <taxon>Trifolium</taxon>
    </lineage>
</organism>
<dbReference type="AlphaFoldDB" id="A0A392SUQ6"/>
<name>A0A392SUQ6_9FABA</name>
<dbReference type="Proteomes" id="UP000265520">
    <property type="component" value="Unassembled WGS sequence"/>
</dbReference>
<accession>A0A392SUQ6</accession>
<dbReference type="EMBL" id="LXQA010443279">
    <property type="protein sequence ID" value="MCI52167.1"/>
    <property type="molecule type" value="Genomic_DNA"/>
</dbReference>
<comment type="caution">
    <text evidence="1">The sequence shown here is derived from an EMBL/GenBank/DDBJ whole genome shotgun (WGS) entry which is preliminary data.</text>
</comment>
<evidence type="ECO:0000313" key="1">
    <source>
        <dbReference type="EMBL" id="MCI52167.1"/>
    </source>
</evidence>
<sequence>MVDRLKIAHLWEGEGRCSNKVDIACCNQRQRIMQDRNTMLHRQFLLLQTRILSKRALPLMVQDCLTLLVMSQRCCSHRKLGLVV</sequence>